<dbReference type="InterPro" id="IPR011662">
    <property type="entry name" value="Secretin/TonB_short_N"/>
</dbReference>
<evidence type="ECO:0000259" key="5">
    <source>
        <dbReference type="SMART" id="SM00965"/>
    </source>
</evidence>
<name>A0A1G9Y4T7_9BACT</name>
<dbReference type="SUPFAM" id="SSF56935">
    <property type="entry name" value="Porins"/>
    <property type="match status" value="1"/>
</dbReference>
<dbReference type="InterPro" id="IPR008969">
    <property type="entry name" value="CarboxyPept-like_regulatory"/>
</dbReference>
<dbReference type="PROSITE" id="PS52016">
    <property type="entry name" value="TONB_DEPENDENT_REC_3"/>
    <property type="match status" value="1"/>
</dbReference>
<proteinExistence type="inferred from homology"/>
<dbReference type="InterPro" id="IPR039426">
    <property type="entry name" value="TonB-dep_rcpt-like"/>
</dbReference>
<evidence type="ECO:0000313" key="7">
    <source>
        <dbReference type="Proteomes" id="UP000198901"/>
    </source>
</evidence>
<dbReference type="OrthoDB" id="9768177at2"/>
<evidence type="ECO:0000256" key="3">
    <source>
        <dbReference type="ARBA" id="ARBA00023237"/>
    </source>
</evidence>
<keyword evidence="4" id="KW-0812">Transmembrane</keyword>
<dbReference type="GO" id="GO:0009279">
    <property type="term" value="C:cell outer membrane"/>
    <property type="evidence" value="ECO:0007669"/>
    <property type="project" value="UniProtKB-SubCell"/>
</dbReference>
<dbReference type="STRING" id="563176.SAMN04488090_4802"/>
<dbReference type="NCBIfam" id="TIGR04056">
    <property type="entry name" value="OMP_RagA_SusC"/>
    <property type="match status" value="1"/>
</dbReference>
<accession>A0A1G9Y4T7</accession>
<organism evidence="6 7">
    <name type="scientific">Siphonobacter aquaeclarae</name>
    <dbReference type="NCBI Taxonomy" id="563176"/>
    <lineage>
        <taxon>Bacteria</taxon>
        <taxon>Pseudomonadati</taxon>
        <taxon>Bacteroidota</taxon>
        <taxon>Cytophagia</taxon>
        <taxon>Cytophagales</taxon>
        <taxon>Cytophagaceae</taxon>
        <taxon>Siphonobacter</taxon>
    </lineage>
</organism>
<dbReference type="Pfam" id="PF13715">
    <property type="entry name" value="CarbopepD_reg_2"/>
    <property type="match status" value="1"/>
</dbReference>
<comment type="subcellular location">
    <subcellularLocation>
        <location evidence="4">Cell outer membrane</location>
        <topology evidence="4">Multi-pass membrane protein</topology>
    </subcellularLocation>
</comment>
<dbReference type="InterPro" id="IPR023996">
    <property type="entry name" value="TonB-dep_OMP_SusC/RagA"/>
</dbReference>
<evidence type="ECO:0000256" key="4">
    <source>
        <dbReference type="PROSITE-ProRule" id="PRU01360"/>
    </source>
</evidence>
<keyword evidence="7" id="KW-1185">Reference proteome</keyword>
<dbReference type="InterPro" id="IPR023997">
    <property type="entry name" value="TonB-dep_OMP_SusC/RagA_CS"/>
</dbReference>
<evidence type="ECO:0000256" key="2">
    <source>
        <dbReference type="ARBA" id="ARBA00023136"/>
    </source>
</evidence>
<evidence type="ECO:0000313" key="6">
    <source>
        <dbReference type="EMBL" id="SDN03571.1"/>
    </source>
</evidence>
<dbReference type="Proteomes" id="UP000198901">
    <property type="component" value="Unassembled WGS sequence"/>
</dbReference>
<keyword evidence="2 4" id="KW-0472">Membrane</keyword>
<sequence length="1150" mass="128284">MKKTLTTKRLLYQIVQKSILQFILAIICSGMALAVPVSGQNLLDKRVNVQFTDLAPEQALHRLEESAGVRFSYNSRLLDPSRRLTLTAREEPLHQVLDRLLKPFHIRYVQVSNRIVLKRAEEAEVPVVPEWPVDRTLTGSVKDDKGEPLPGATVLVKGTDRGTTTDDKGRFALSIPERSVTLVVSYVGFTSQEQVVGAKTTLDIVLLSDLKMMGEVVVVGFGTQKKVNLTGAVSQISSDRLENRPVANMGQALQGVIPNLNVSIANGSPNTTPSINVRGGTSFAKNSSGNMEFLSGSPLILVDGIEMDINQLNPEDVESISVLKDAASAAIYGARAAYGVMLVTTKKGKKSERTRISYSNSFQQSQPSSVPHLLDAYTIQNAAINALKLENKTPTSDALLKLDKIGAYMANPSTEQPYYMDAGGNIIWVGNTDVYGLAVRRFSPMQKHNLNLSGGSGKTSYYGSLGYQTQDGLYKINTDTYKRYNTMLNVTSEVSDWFSVELRSQYNFSQYTEPVNPGGKGGWWTAMAQEPGRNINMPVKTPANSPVGVMYTDNILSFMDYGSMNREKKETIVLGASPVITPLKGWRIRSDLSFKSYNYDRKQIVPELKRIDTRWDSPTTTHTSPSYIQRWKTHANQYTINAYSDYTRTIGKHELYGLVGFNQEWYVSDYLGGRGENILSSSIPVISQTLGNEYAYDSEEHWAIRGGFYRFTYNYGGKYLFESNGRYDGTSRFPSASRFKFFSSFSGAWHVTNERFAAPITPYVNDLKLRASYGSLGNQNVANYIYIPSYSTITQVQQLFNGVRPVGITPPGLVDPALTWETASTVDFGADMTLFKRLELSFDWYRRTTSDILVDGDKYPAVIGTSAPTKNSGQMKTTGWEFSSKWRDRLENGLSYDVLFTLSDYQSSIRRFDGNPNYLLSTLYAGQRMGEIWGYRTAGIFRTDDEIKAAPSQSLLSTGVWYPGDVRYVDANGDGKIGPGASTLADPGDRRIIGNNTPRFQFGLNTNVSFRGFDLNLFFQGVGKRDFWIGSNLYWGAIAGGTGTWDVYNNSWTPERTDAFFPAYKAKSANIVTQTKYLVNAAYIRLKNVTLGYSLPKKLLKPLHLDKVRVYGSTYNIWEYAKTPKMFDPEVLSFDYPMIRSLAFGLQVSF</sequence>
<evidence type="ECO:0000256" key="1">
    <source>
        <dbReference type="ARBA" id="ARBA00022448"/>
    </source>
</evidence>
<dbReference type="SMART" id="SM00965">
    <property type="entry name" value="STN"/>
    <property type="match status" value="1"/>
</dbReference>
<dbReference type="Gene3D" id="2.60.40.1120">
    <property type="entry name" value="Carboxypeptidase-like, regulatory domain"/>
    <property type="match status" value="1"/>
</dbReference>
<protein>
    <submittedName>
        <fullName evidence="6">TonB-linked outer membrane protein, SusC/RagA family</fullName>
    </submittedName>
</protein>
<dbReference type="RefSeq" id="WP_093209029.1">
    <property type="nucleotide sequence ID" value="NZ_FNGS01000012.1"/>
</dbReference>
<dbReference type="Gene3D" id="2.170.130.10">
    <property type="entry name" value="TonB-dependent receptor, plug domain"/>
    <property type="match status" value="1"/>
</dbReference>
<keyword evidence="3 4" id="KW-0998">Cell outer membrane</keyword>
<comment type="similarity">
    <text evidence="4">Belongs to the TonB-dependent receptor family.</text>
</comment>
<dbReference type="InterPro" id="IPR037066">
    <property type="entry name" value="Plug_dom_sf"/>
</dbReference>
<feature type="domain" description="Secretin/TonB short N-terminal" evidence="5">
    <location>
        <begin position="69"/>
        <end position="120"/>
    </location>
</feature>
<keyword evidence="4" id="KW-1134">Transmembrane beta strand</keyword>
<reference evidence="6 7" key="1">
    <citation type="submission" date="2016-10" db="EMBL/GenBank/DDBJ databases">
        <authorList>
            <person name="de Groot N.N."/>
        </authorList>
    </citation>
    <scope>NUCLEOTIDE SEQUENCE [LARGE SCALE GENOMIC DNA]</scope>
    <source>
        <strain evidence="6 7">DSM 21668</strain>
    </source>
</reference>
<keyword evidence="1 4" id="KW-0813">Transport</keyword>
<dbReference type="InterPro" id="IPR012910">
    <property type="entry name" value="Plug_dom"/>
</dbReference>
<dbReference type="SUPFAM" id="SSF49464">
    <property type="entry name" value="Carboxypeptidase regulatory domain-like"/>
    <property type="match status" value="1"/>
</dbReference>
<dbReference type="EMBL" id="FNGS01000012">
    <property type="protein sequence ID" value="SDN03571.1"/>
    <property type="molecule type" value="Genomic_DNA"/>
</dbReference>
<dbReference type="AlphaFoldDB" id="A0A1G9Y4T7"/>
<dbReference type="Pfam" id="PF07715">
    <property type="entry name" value="Plug"/>
    <property type="match status" value="1"/>
</dbReference>
<dbReference type="NCBIfam" id="TIGR04057">
    <property type="entry name" value="SusC_RagA_signa"/>
    <property type="match status" value="1"/>
</dbReference>
<gene>
    <name evidence="6" type="ORF">SAMN04488090_4802</name>
</gene>